<comment type="caution">
    <text evidence="9">The sequence shown here is derived from an EMBL/GenBank/DDBJ whole genome shotgun (WGS) entry which is preliminary data.</text>
</comment>
<dbReference type="GO" id="GO:0004180">
    <property type="term" value="F:carboxypeptidase activity"/>
    <property type="evidence" value="ECO:0007669"/>
    <property type="project" value="UniProtKB-ARBA"/>
</dbReference>
<dbReference type="PROSITE" id="PS51257">
    <property type="entry name" value="PROKAR_LIPOPROTEIN"/>
    <property type="match status" value="1"/>
</dbReference>
<dbReference type="InterPro" id="IPR005490">
    <property type="entry name" value="LD_TPept_cat_dom"/>
</dbReference>
<dbReference type="PANTHER" id="PTHR41533:SF2">
    <property type="entry name" value="BLR7131 PROTEIN"/>
    <property type="match status" value="1"/>
</dbReference>
<proteinExistence type="inferred from homology"/>
<evidence type="ECO:0000259" key="8">
    <source>
        <dbReference type="PROSITE" id="PS52029"/>
    </source>
</evidence>
<sequence length="513" mass="58113">MTNHNKTKLSRLALIACFLLTLGFGMQSCKKSRSEMGKDLYSKTKNKVYKDVTPEGFEPVFKAMLESEGAKLPNAKIILAHYAANGYDPTLLLDHLSGDDIKALPQYLNKSNEHGLDPTLFRAAKIDTLINNIYGKKSIKTLEEAYHDMAELEMTMAASLISYSNALQFGVFNPRKIYQRYYTATARPDSAYMNNALNTKDFKSYLDSIQPKDKHYVALQKALMEGFVATGQTKEETQRTLVTNLERLRWKNKPTQDRYVIVNIADFRLDVMNQGKSELNMKVCVGEGRNKDAENSLVEYDESDKVDRPFSRETPQLASEINMVQVNPIWNIPVSIASKEIVVEAQKDPYYLANKNINVYKDGKLIDDPETIEWNANSGTEYSFKQQPGSDNSLGKIKFLFPNKSSVYLHDTPAQAPFGREMRAVSHGCVRLEKPLEFARVLFGDGTEKFQKIEQFMGEDKSQPTDLALPKKVPVYLTYVTGWVDDAGQIQIRPDVYGLDIVLYGHLQKLIRG</sequence>
<keyword evidence="10" id="KW-1185">Reference proteome</keyword>
<protein>
    <submittedName>
        <fullName evidence="9">L,D-transpeptidase family protein</fullName>
    </submittedName>
</protein>
<dbReference type="PROSITE" id="PS52029">
    <property type="entry name" value="LD_TPASE"/>
    <property type="match status" value="1"/>
</dbReference>
<dbReference type="Proteomes" id="UP000622475">
    <property type="component" value="Unassembled WGS sequence"/>
</dbReference>
<evidence type="ECO:0000256" key="4">
    <source>
        <dbReference type="ARBA" id="ARBA00022960"/>
    </source>
</evidence>
<dbReference type="AlphaFoldDB" id="A0A929KTZ4"/>
<feature type="domain" description="L,D-TPase catalytic" evidence="8">
    <location>
        <begin position="258"/>
        <end position="456"/>
    </location>
</feature>
<dbReference type="SUPFAM" id="SSF141523">
    <property type="entry name" value="L,D-transpeptidase catalytic domain-like"/>
    <property type="match status" value="1"/>
</dbReference>
<keyword evidence="6 7" id="KW-0961">Cell wall biogenesis/degradation</keyword>
<dbReference type="InterPro" id="IPR052905">
    <property type="entry name" value="LD-transpeptidase_YkuD-like"/>
</dbReference>
<evidence type="ECO:0000256" key="2">
    <source>
        <dbReference type="ARBA" id="ARBA00005992"/>
    </source>
</evidence>
<dbReference type="GO" id="GO:0016740">
    <property type="term" value="F:transferase activity"/>
    <property type="evidence" value="ECO:0007669"/>
    <property type="project" value="UniProtKB-KW"/>
</dbReference>
<name>A0A929KTZ4_9SPHI</name>
<feature type="active site" description="Nucleophile" evidence="7">
    <location>
        <position position="429"/>
    </location>
</feature>
<dbReference type="Pfam" id="PF20142">
    <property type="entry name" value="Scaffold"/>
    <property type="match status" value="1"/>
</dbReference>
<gene>
    <name evidence="9" type="ORF">IRJ16_00605</name>
</gene>
<dbReference type="RefSeq" id="WP_194109578.1">
    <property type="nucleotide sequence ID" value="NZ_JADFFL010000001.1"/>
</dbReference>
<keyword evidence="5 7" id="KW-0573">Peptidoglycan synthesis</keyword>
<dbReference type="Gene3D" id="2.40.440.10">
    <property type="entry name" value="L,D-transpeptidase catalytic domain-like"/>
    <property type="match status" value="1"/>
</dbReference>
<evidence type="ECO:0000256" key="1">
    <source>
        <dbReference type="ARBA" id="ARBA00004752"/>
    </source>
</evidence>
<dbReference type="EMBL" id="JADFFL010000001">
    <property type="protein sequence ID" value="MBE9660373.1"/>
    <property type="molecule type" value="Genomic_DNA"/>
</dbReference>
<dbReference type="GO" id="GO:0009252">
    <property type="term" value="P:peptidoglycan biosynthetic process"/>
    <property type="evidence" value="ECO:0007669"/>
    <property type="project" value="UniProtKB-KW"/>
</dbReference>
<accession>A0A929KTZ4</accession>
<evidence type="ECO:0000256" key="3">
    <source>
        <dbReference type="ARBA" id="ARBA00022679"/>
    </source>
</evidence>
<evidence type="ECO:0000313" key="9">
    <source>
        <dbReference type="EMBL" id="MBE9660373.1"/>
    </source>
</evidence>
<keyword evidence="4 7" id="KW-0133">Cell shape</keyword>
<evidence type="ECO:0000256" key="7">
    <source>
        <dbReference type="PROSITE-ProRule" id="PRU01373"/>
    </source>
</evidence>
<dbReference type="GO" id="GO:0071555">
    <property type="term" value="P:cell wall organization"/>
    <property type="evidence" value="ECO:0007669"/>
    <property type="project" value="UniProtKB-UniRule"/>
</dbReference>
<dbReference type="CDD" id="cd16913">
    <property type="entry name" value="YkuD_like"/>
    <property type="match status" value="1"/>
</dbReference>
<comment type="similarity">
    <text evidence="2">Belongs to the YkuD family.</text>
</comment>
<dbReference type="GO" id="GO:0008360">
    <property type="term" value="P:regulation of cell shape"/>
    <property type="evidence" value="ECO:0007669"/>
    <property type="project" value="UniProtKB-UniRule"/>
</dbReference>
<feature type="active site" description="Proton donor/acceptor" evidence="7">
    <location>
        <position position="410"/>
    </location>
</feature>
<keyword evidence="3" id="KW-0808">Transferase</keyword>
<reference evidence="9" key="1">
    <citation type="submission" date="2020-10" db="EMBL/GenBank/DDBJ databases">
        <title>Mucilaginibacter mali sp. nov., isolated from rhizosphere soil of apple orchard.</title>
        <authorList>
            <person name="Lee J.-S."/>
            <person name="Kim H.S."/>
            <person name="Kim J.-S."/>
        </authorList>
    </citation>
    <scope>NUCLEOTIDE SEQUENCE</scope>
    <source>
        <strain evidence="9">KCTC 22746</strain>
    </source>
</reference>
<comment type="pathway">
    <text evidence="1 7">Cell wall biogenesis; peptidoglycan biosynthesis.</text>
</comment>
<evidence type="ECO:0000256" key="6">
    <source>
        <dbReference type="ARBA" id="ARBA00023316"/>
    </source>
</evidence>
<dbReference type="Pfam" id="PF03734">
    <property type="entry name" value="YkuD"/>
    <property type="match status" value="1"/>
</dbReference>
<dbReference type="PANTHER" id="PTHR41533">
    <property type="entry name" value="L,D-TRANSPEPTIDASE HI_1667-RELATED"/>
    <property type="match status" value="1"/>
</dbReference>
<evidence type="ECO:0000256" key="5">
    <source>
        <dbReference type="ARBA" id="ARBA00022984"/>
    </source>
</evidence>
<dbReference type="InterPro" id="IPR038063">
    <property type="entry name" value="Transpep_catalytic_dom"/>
</dbReference>
<organism evidence="9 10">
    <name type="scientific">Mucilaginibacter myungsuensis</name>
    <dbReference type="NCBI Taxonomy" id="649104"/>
    <lineage>
        <taxon>Bacteria</taxon>
        <taxon>Pseudomonadati</taxon>
        <taxon>Bacteroidota</taxon>
        <taxon>Sphingobacteriia</taxon>
        <taxon>Sphingobacteriales</taxon>
        <taxon>Sphingobacteriaceae</taxon>
        <taxon>Mucilaginibacter</taxon>
    </lineage>
</organism>
<dbReference type="InterPro" id="IPR045380">
    <property type="entry name" value="LD_TPept_scaffold_dom"/>
</dbReference>
<evidence type="ECO:0000313" key="10">
    <source>
        <dbReference type="Proteomes" id="UP000622475"/>
    </source>
</evidence>